<dbReference type="InterPro" id="IPR029016">
    <property type="entry name" value="GAF-like_dom_sf"/>
</dbReference>
<evidence type="ECO:0000313" key="9">
    <source>
        <dbReference type="Proteomes" id="UP001319861"/>
    </source>
</evidence>
<evidence type="ECO:0000256" key="3">
    <source>
        <dbReference type="ARBA" id="ARBA00023015"/>
    </source>
</evidence>
<dbReference type="PANTHER" id="PTHR32071">
    <property type="entry name" value="TRANSCRIPTIONAL REGULATORY PROTEIN"/>
    <property type="match status" value="1"/>
</dbReference>
<keyword evidence="3" id="KW-0805">Transcription regulation</keyword>
<reference evidence="8 9" key="1">
    <citation type="journal article" date="2021" name="J. Biosci. Bioeng.">
        <title>Identification and characterization of a chc gene cluster responsible for the aromatization pathway of cyclohexanecarboxylate degradation in Sinomonas cyclohexanicum ATCC 51369.</title>
        <authorList>
            <person name="Yamamoto T."/>
            <person name="Hasegawa Y."/>
            <person name="Lau P.C.K."/>
            <person name="Iwaki H."/>
        </authorList>
    </citation>
    <scope>NUCLEOTIDE SEQUENCE [LARGE SCALE GENOMIC DNA]</scope>
    <source>
        <strain evidence="8 9">ATCC 51369</strain>
    </source>
</reference>
<name>A0ABN6FLC1_SINCY</name>
<evidence type="ECO:0000256" key="1">
    <source>
        <dbReference type="ARBA" id="ARBA00022741"/>
    </source>
</evidence>
<evidence type="ECO:0000256" key="4">
    <source>
        <dbReference type="ARBA" id="ARBA00023125"/>
    </source>
</evidence>
<sequence>MDRLDRQVQIAVAREQLLRNARADTSAVSDLVAASWRRSVSAGVGPNDLEVGFHADIDTGSRLVRCAQPVLDRLHDETSDLSLVIALTDNRARILSRTDTSTQAAAVFDGINFAPGFDYAEHSLGTNGVGSALESAQPVSIVGTEHFHERLQAFACTGAPVLDPVSGRIEGVLDLSLLSQHWSPVLHSLVRAAAHDISRNLLIDRSQSQQALFETYVRADARTRHPVLAFGESVEIANAVAQLTFTPQEREAIADHARFLFTGRDRASDSIVLESGTVVRLHGTRIMVGMDVAGVVVVAEVRPEATALPRVALADRVLPAPSAAVESTRAHVAELTAGPAARCEGRNLAWVRAIEEIRATMAERRPLLVKGETGVGKFSAVIDQFHLLIPAGRSLSFDAPSFDSDAYEDMDLDALLAADTTLCVFRNIDELSGDGVERLEAFLSRLTASGRGVQIAATLSGAALESGLPFSQILHLFDAAVTLPPIRFRSEDIPDMANRLVATLAPGRDVRIGPEAMAVIRRYTWPRNLTQLSEALAHALSRRPAGTMTREDLPAYCYSHPRRQLTHLEQTERDAIVAALQALGGTGSRPLSTSGCHGPRSTGRSKGSRS</sequence>
<dbReference type="InterPro" id="IPR027417">
    <property type="entry name" value="P-loop_NTPase"/>
</dbReference>
<dbReference type="EMBL" id="AP024525">
    <property type="protein sequence ID" value="BCT77439.1"/>
    <property type="molecule type" value="Genomic_DNA"/>
</dbReference>
<dbReference type="Pfam" id="PF01590">
    <property type="entry name" value="GAF"/>
    <property type="match status" value="1"/>
</dbReference>
<dbReference type="InterPro" id="IPR002078">
    <property type="entry name" value="Sigma_54_int"/>
</dbReference>
<keyword evidence="1" id="KW-0547">Nucleotide-binding</keyword>
<dbReference type="InterPro" id="IPR003018">
    <property type="entry name" value="GAF"/>
</dbReference>
<keyword evidence="5" id="KW-0804">Transcription</keyword>
<dbReference type="Gene3D" id="3.30.450.40">
    <property type="match status" value="1"/>
</dbReference>
<dbReference type="InterPro" id="IPR058031">
    <property type="entry name" value="AAA_lid_NorR"/>
</dbReference>
<dbReference type="SUPFAM" id="SSF52540">
    <property type="entry name" value="P-loop containing nucleoside triphosphate hydrolases"/>
    <property type="match status" value="1"/>
</dbReference>
<evidence type="ECO:0000256" key="6">
    <source>
        <dbReference type="SAM" id="MobiDB-lite"/>
    </source>
</evidence>
<dbReference type="Proteomes" id="UP001319861">
    <property type="component" value="Chromosome"/>
</dbReference>
<dbReference type="Gene3D" id="1.10.8.60">
    <property type="match status" value="1"/>
</dbReference>
<protein>
    <submittedName>
        <fullName evidence="8">Siderophore-interacting protein</fullName>
    </submittedName>
</protein>
<proteinExistence type="predicted"/>
<feature type="domain" description="Sigma-54 factor interaction" evidence="7">
    <location>
        <begin position="481"/>
        <end position="541"/>
    </location>
</feature>
<gene>
    <name evidence="8" type="ORF">SCMU_32810</name>
</gene>
<dbReference type="Pfam" id="PF25601">
    <property type="entry name" value="AAA_lid_14"/>
    <property type="match status" value="1"/>
</dbReference>
<evidence type="ECO:0000259" key="7">
    <source>
        <dbReference type="PROSITE" id="PS50045"/>
    </source>
</evidence>
<keyword evidence="4" id="KW-0238">DNA-binding</keyword>
<evidence type="ECO:0000256" key="2">
    <source>
        <dbReference type="ARBA" id="ARBA00022840"/>
    </source>
</evidence>
<keyword evidence="2" id="KW-0067">ATP-binding</keyword>
<organism evidence="8 9">
    <name type="scientific">Sinomonas cyclohexanicum</name>
    <name type="common">Corynebacterium cyclohexanicum</name>
    <dbReference type="NCBI Taxonomy" id="322009"/>
    <lineage>
        <taxon>Bacteria</taxon>
        <taxon>Bacillati</taxon>
        <taxon>Actinomycetota</taxon>
        <taxon>Actinomycetes</taxon>
        <taxon>Micrococcales</taxon>
        <taxon>Micrococcaceae</taxon>
        <taxon>Sinomonas</taxon>
    </lineage>
</organism>
<dbReference type="SUPFAM" id="SSF55781">
    <property type="entry name" value="GAF domain-like"/>
    <property type="match status" value="1"/>
</dbReference>
<dbReference type="PROSITE" id="PS50045">
    <property type="entry name" value="SIGMA54_INTERACT_4"/>
    <property type="match status" value="1"/>
</dbReference>
<keyword evidence="9" id="KW-1185">Reference proteome</keyword>
<accession>A0ABN6FLC1</accession>
<evidence type="ECO:0000256" key="5">
    <source>
        <dbReference type="ARBA" id="ARBA00023163"/>
    </source>
</evidence>
<feature type="region of interest" description="Disordered" evidence="6">
    <location>
        <begin position="587"/>
        <end position="610"/>
    </location>
</feature>
<evidence type="ECO:0000313" key="8">
    <source>
        <dbReference type="EMBL" id="BCT77439.1"/>
    </source>
</evidence>